<reference evidence="2 3" key="1">
    <citation type="journal article" date="2019" name="Commun. Biol.">
        <title>The bagworm genome reveals a unique fibroin gene that provides high tensile strength.</title>
        <authorList>
            <person name="Kono N."/>
            <person name="Nakamura H."/>
            <person name="Ohtoshi R."/>
            <person name="Tomita M."/>
            <person name="Numata K."/>
            <person name="Arakawa K."/>
        </authorList>
    </citation>
    <scope>NUCLEOTIDE SEQUENCE [LARGE SCALE GENOMIC DNA]</scope>
</reference>
<dbReference type="EMBL" id="BGZK01007125">
    <property type="protein sequence ID" value="GBP02423.1"/>
    <property type="molecule type" value="Genomic_DNA"/>
</dbReference>
<sequence>MDTLGDSIAEKGKKLQAKKKTDEPGPSKKQVQKAKVPIATPAWTHNEFFDSLDPVTYQKNSPKPCNATNVFVMKQSHLRS</sequence>
<evidence type="ECO:0000256" key="1">
    <source>
        <dbReference type="SAM" id="MobiDB-lite"/>
    </source>
</evidence>
<protein>
    <submittedName>
        <fullName evidence="2">Uncharacterized protein</fullName>
    </submittedName>
</protein>
<comment type="caution">
    <text evidence="2">The sequence shown here is derived from an EMBL/GenBank/DDBJ whole genome shotgun (WGS) entry which is preliminary data.</text>
</comment>
<feature type="compositionally biased region" description="Basic and acidic residues" evidence="1">
    <location>
        <begin position="8"/>
        <end position="26"/>
    </location>
</feature>
<keyword evidence="3" id="KW-1185">Reference proteome</keyword>
<organism evidence="2 3">
    <name type="scientific">Eumeta variegata</name>
    <name type="common">Bagworm moth</name>
    <name type="synonym">Eumeta japonica</name>
    <dbReference type="NCBI Taxonomy" id="151549"/>
    <lineage>
        <taxon>Eukaryota</taxon>
        <taxon>Metazoa</taxon>
        <taxon>Ecdysozoa</taxon>
        <taxon>Arthropoda</taxon>
        <taxon>Hexapoda</taxon>
        <taxon>Insecta</taxon>
        <taxon>Pterygota</taxon>
        <taxon>Neoptera</taxon>
        <taxon>Endopterygota</taxon>
        <taxon>Lepidoptera</taxon>
        <taxon>Glossata</taxon>
        <taxon>Ditrysia</taxon>
        <taxon>Tineoidea</taxon>
        <taxon>Psychidae</taxon>
        <taxon>Oiketicinae</taxon>
        <taxon>Eumeta</taxon>
    </lineage>
</organism>
<dbReference type="AlphaFoldDB" id="A0A4C1SJS0"/>
<gene>
    <name evidence="2" type="ORF">EVAR_72651_1</name>
</gene>
<feature type="region of interest" description="Disordered" evidence="1">
    <location>
        <begin position="1"/>
        <end position="34"/>
    </location>
</feature>
<name>A0A4C1SJS0_EUMVA</name>
<evidence type="ECO:0000313" key="2">
    <source>
        <dbReference type="EMBL" id="GBP02423.1"/>
    </source>
</evidence>
<accession>A0A4C1SJS0</accession>
<proteinExistence type="predicted"/>
<dbReference type="Proteomes" id="UP000299102">
    <property type="component" value="Unassembled WGS sequence"/>
</dbReference>
<evidence type="ECO:0000313" key="3">
    <source>
        <dbReference type="Proteomes" id="UP000299102"/>
    </source>
</evidence>